<evidence type="ECO:0000313" key="2">
    <source>
        <dbReference type="Proteomes" id="UP000356253"/>
    </source>
</evidence>
<proteinExistence type="predicted"/>
<organism evidence="1 2">
    <name type="scientific">Mesonia oceanica</name>
    <dbReference type="NCBI Taxonomy" id="2687242"/>
    <lineage>
        <taxon>Bacteria</taxon>
        <taxon>Pseudomonadati</taxon>
        <taxon>Bacteroidota</taxon>
        <taxon>Flavobacteriia</taxon>
        <taxon>Flavobacteriales</taxon>
        <taxon>Flavobacteriaceae</taxon>
        <taxon>Mesonia</taxon>
    </lineage>
</organism>
<evidence type="ECO:0000313" key="1">
    <source>
        <dbReference type="EMBL" id="VVU99294.1"/>
    </source>
</evidence>
<dbReference type="Proteomes" id="UP000356253">
    <property type="component" value="Unassembled WGS sequence"/>
</dbReference>
<name>A0AC61Y490_9FLAO</name>
<comment type="caution">
    <text evidence="1">The sequence shown here is derived from an EMBL/GenBank/DDBJ whole genome shotgun (WGS) entry which is preliminary data.</text>
</comment>
<sequence>MDELELLKKDWKKQEKNLPHIEANEIYPILLKKSSSIVKWIFFISLGELALGAFLNVFLADHEFWKQVENIHLKNTVIVMYIFGYAITILFVLLFYKRYKAISTTDSAYQLMKNILKTRKIVKYYIFYVLASSGIVAFVTFIFTLLYSSDFENVRDEINWPKAIGFGLLLIIVFIVILWLIYSLVYGILLKKLYRNYKELKRLEL</sequence>
<accession>A0AC61Y490</accession>
<protein>
    <submittedName>
        <fullName evidence="1">Uncharacterized protein</fullName>
    </submittedName>
</protein>
<dbReference type="EMBL" id="CABVMM010000002">
    <property type="protein sequence ID" value="VVU99294.1"/>
    <property type="molecule type" value="Genomic_DNA"/>
</dbReference>
<gene>
    <name evidence="1" type="ORF">FVB9532_00546</name>
</gene>
<keyword evidence="2" id="KW-1185">Reference proteome</keyword>
<reference evidence="1" key="1">
    <citation type="submission" date="2019-09" db="EMBL/GenBank/DDBJ databases">
        <authorList>
            <person name="Rodrigo-Torres L."/>
            <person name="Arahal R. D."/>
            <person name="Lucena T."/>
        </authorList>
    </citation>
    <scope>NUCLEOTIDE SEQUENCE</scope>
    <source>
        <strain evidence="1">ISS653</strain>
    </source>
</reference>